<organism evidence="1 2">
    <name type="scientific">Sphingobacterium haloxyli</name>
    <dbReference type="NCBI Taxonomy" id="2100533"/>
    <lineage>
        <taxon>Bacteria</taxon>
        <taxon>Pseudomonadati</taxon>
        <taxon>Bacteroidota</taxon>
        <taxon>Sphingobacteriia</taxon>
        <taxon>Sphingobacteriales</taxon>
        <taxon>Sphingobacteriaceae</taxon>
        <taxon>Sphingobacterium</taxon>
    </lineage>
</organism>
<dbReference type="Proteomes" id="UP000239711">
    <property type="component" value="Unassembled WGS sequence"/>
</dbReference>
<gene>
    <name evidence="1" type="ORF">C5745_17410</name>
</gene>
<dbReference type="PROSITE" id="PS51257">
    <property type="entry name" value="PROKAR_LIPOPROTEIN"/>
    <property type="match status" value="1"/>
</dbReference>
<dbReference type="EMBL" id="PVBQ01000018">
    <property type="protein sequence ID" value="PRD46045.1"/>
    <property type="molecule type" value="Genomic_DNA"/>
</dbReference>
<dbReference type="AlphaFoldDB" id="A0A2S9IZU2"/>
<keyword evidence="2" id="KW-1185">Reference proteome</keyword>
<sequence>MFHAMKRFLMILMTLGIVIACEKSETSNQDADRERLAEMRQEILDLINAVPCENAEDWRPQALGSKACGGPQEYVPYPEAADESGELLDLIKEYTQLEAEYNKKYSAISDCMYVTSPTGVRCVDGKPEFFHMETTPSVVTE</sequence>
<proteinExistence type="predicted"/>
<comment type="caution">
    <text evidence="1">The sequence shown here is derived from an EMBL/GenBank/DDBJ whole genome shotgun (WGS) entry which is preliminary data.</text>
</comment>
<name>A0A2S9IZU2_9SPHI</name>
<reference evidence="1 2" key="1">
    <citation type="submission" date="2018-02" db="EMBL/GenBank/DDBJ databases">
        <title>The draft genome of Sphingobacterium sp. 5JN-11.</title>
        <authorList>
            <person name="Liu L."/>
            <person name="Li L."/>
            <person name="Liang L."/>
            <person name="Zhang X."/>
            <person name="Wang T."/>
        </authorList>
    </citation>
    <scope>NUCLEOTIDE SEQUENCE [LARGE SCALE GENOMIC DNA]</scope>
    <source>
        <strain evidence="1 2">5JN-11</strain>
    </source>
</reference>
<protein>
    <submittedName>
        <fullName evidence="1">Uncharacterized protein</fullName>
    </submittedName>
</protein>
<evidence type="ECO:0000313" key="1">
    <source>
        <dbReference type="EMBL" id="PRD46045.1"/>
    </source>
</evidence>
<accession>A0A2S9IZU2</accession>
<evidence type="ECO:0000313" key="2">
    <source>
        <dbReference type="Proteomes" id="UP000239711"/>
    </source>
</evidence>